<feature type="transmembrane region" description="Helical" evidence="6">
    <location>
        <begin position="252"/>
        <end position="275"/>
    </location>
</feature>
<dbReference type="InterPro" id="IPR037185">
    <property type="entry name" value="EmrE-like"/>
</dbReference>
<proteinExistence type="inferred from homology"/>
<gene>
    <name evidence="8" type="ORF">HX902_17650</name>
</gene>
<evidence type="ECO:0000313" key="9">
    <source>
        <dbReference type="Proteomes" id="UP000539787"/>
    </source>
</evidence>
<comment type="similarity">
    <text evidence="2">Belongs to the drug/metabolite transporter (DMT) superfamily. 10 TMS drug/metabolite exporter (DME) (TC 2.A.7.3) family.</text>
</comment>
<evidence type="ECO:0000256" key="4">
    <source>
        <dbReference type="ARBA" id="ARBA00022989"/>
    </source>
</evidence>
<accession>A0ABR6AAD3</accession>
<evidence type="ECO:0000256" key="5">
    <source>
        <dbReference type="ARBA" id="ARBA00023136"/>
    </source>
</evidence>
<evidence type="ECO:0000256" key="1">
    <source>
        <dbReference type="ARBA" id="ARBA00004141"/>
    </source>
</evidence>
<feature type="transmembrane region" description="Helical" evidence="6">
    <location>
        <begin position="295"/>
        <end position="321"/>
    </location>
</feature>
<feature type="transmembrane region" description="Helical" evidence="6">
    <location>
        <begin position="140"/>
        <end position="159"/>
    </location>
</feature>
<evidence type="ECO:0000256" key="6">
    <source>
        <dbReference type="SAM" id="Phobius"/>
    </source>
</evidence>
<sequence length="337" mass="36738">MEENERRPCEGQGLPCVACWGSCVLIYVGPFMDERHESDFRCRRAVPRVGALWMVLAGIAFSLLNVVTQWLTMKLAFPSASAAFWQYGFAFLFSLPFLKRLGLAAMRTRYPWRHLARVVLAALGVEAWVAGLAAVPIWQAIALVMTSPFFIILGARLFLGERVGPARWAATAAGFTGAMIILQPWSDGFGWAALLPVLSALLWGASSLITKSLTGIERPETITVWLLILLTPINGGLALAAGLAVPTGATLALFLLAGLLTAVAQYFLTLAYAAADAAYVQPFDDLKLPLNVLAGWLFFGYAPAGYLWLGAALILSASLFIMRNEMRRERKPEPDMI</sequence>
<keyword evidence="9" id="KW-1185">Reference proteome</keyword>
<feature type="transmembrane region" description="Helical" evidence="6">
    <location>
        <begin position="189"/>
        <end position="210"/>
    </location>
</feature>
<comment type="subcellular location">
    <subcellularLocation>
        <location evidence="1">Membrane</location>
        <topology evidence="1">Multi-pass membrane protein</topology>
    </subcellularLocation>
</comment>
<evidence type="ECO:0000313" key="8">
    <source>
        <dbReference type="EMBL" id="MBA5803463.1"/>
    </source>
</evidence>
<dbReference type="PANTHER" id="PTHR22911">
    <property type="entry name" value="ACYL-MALONYL CONDENSING ENZYME-RELATED"/>
    <property type="match status" value="1"/>
</dbReference>
<feature type="transmembrane region" description="Helical" evidence="6">
    <location>
        <begin position="115"/>
        <end position="134"/>
    </location>
</feature>
<feature type="transmembrane region" description="Helical" evidence="6">
    <location>
        <begin position="84"/>
        <end position="103"/>
    </location>
</feature>
<keyword evidence="3 6" id="KW-0812">Transmembrane</keyword>
<feature type="domain" description="EamA" evidence="7">
    <location>
        <begin position="49"/>
        <end position="182"/>
    </location>
</feature>
<dbReference type="Proteomes" id="UP000539787">
    <property type="component" value="Unassembled WGS sequence"/>
</dbReference>
<evidence type="ECO:0000256" key="2">
    <source>
        <dbReference type="ARBA" id="ARBA00009853"/>
    </source>
</evidence>
<name>A0ABR6AAD3_9HYPH</name>
<feature type="transmembrane region" description="Helical" evidence="6">
    <location>
        <begin position="51"/>
        <end position="72"/>
    </location>
</feature>
<protein>
    <submittedName>
        <fullName evidence="8">DMT family transporter</fullName>
    </submittedName>
</protein>
<reference evidence="8 9" key="1">
    <citation type="submission" date="2020-07" db="EMBL/GenBank/DDBJ databases">
        <authorList>
            <person name="Sun Q."/>
        </authorList>
    </citation>
    <scope>NUCLEOTIDE SEQUENCE [LARGE SCALE GENOMIC DNA]</scope>
    <source>
        <strain evidence="8 9">WYCCWR 11317</strain>
    </source>
</reference>
<organism evidence="8 9">
    <name type="scientific">Rhizobium changzhiense</name>
    <dbReference type="NCBI Taxonomy" id="2692317"/>
    <lineage>
        <taxon>Bacteria</taxon>
        <taxon>Pseudomonadati</taxon>
        <taxon>Pseudomonadota</taxon>
        <taxon>Alphaproteobacteria</taxon>
        <taxon>Hyphomicrobiales</taxon>
        <taxon>Rhizobiaceae</taxon>
        <taxon>Rhizobium/Agrobacterium group</taxon>
        <taxon>Rhizobium</taxon>
    </lineage>
</organism>
<dbReference type="EMBL" id="JACGBJ010000009">
    <property type="protein sequence ID" value="MBA5803463.1"/>
    <property type="molecule type" value="Genomic_DNA"/>
</dbReference>
<dbReference type="InterPro" id="IPR000620">
    <property type="entry name" value="EamA_dom"/>
</dbReference>
<evidence type="ECO:0000256" key="3">
    <source>
        <dbReference type="ARBA" id="ARBA00022692"/>
    </source>
</evidence>
<comment type="caution">
    <text evidence="8">The sequence shown here is derived from an EMBL/GenBank/DDBJ whole genome shotgun (WGS) entry which is preliminary data.</text>
</comment>
<dbReference type="SUPFAM" id="SSF103481">
    <property type="entry name" value="Multidrug resistance efflux transporter EmrE"/>
    <property type="match status" value="2"/>
</dbReference>
<dbReference type="PANTHER" id="PTHR22911:SF6">
    <property type="entry name" value="SOLUTE CARRIER FAMILY 35 MEMBER G1"/>
    <property type="match status" value="1"/>
</dbReference>
<dbReference type="Pfam" id="PF00892">
    <property type="entry name" value="EamA"/>
    <property type="match status" value="1"/>
</dbReference>
<keyword evidence="4 6" id="KW-1133">Transmembrane helix</keyword>
<evidence type="ECO:0000259" key="7">
    <source>
        <dbReference type="Pfam" id="PF00892"/>
    </source>
</evidence>
<feature type="transmembrane region" description="Helical" evidence="6">
    <location>
        <begin position="222"/>
        <end position="245"/>
    </location>
</feature>
<keyword evidence="5 6" id="KW-0472">Membrane</keyword>